<dbReference type="PANTHER" id="PTHR23021:SF11">
    <property type="entry name" value="SERPENTINE RECEPTOR, CLASS T"/>
    <property type="match status" value="1"/>
</dbReference>
<sequence length="325" mass="37102">MRRSVMIPQLILGWNFPHYEFYNCSSVHPPGDWWRTIFGKQDYFFGAWSIAYGILMELIYIPCIIVLFPERKNTCYAIMLTLGFIDMLSIACNSIMFGFFMLEGAVFCSRPVLIWITGALALGAWCAGCMACFLLITNRIFELLNWNSHRTARPWIFQLVIAIYFCFFAVFTPPVLASSTHRAMFFDPFIDMHWDNFYVNWLHTANNFLIVLLSALLYAVFCAALRFRQSSMSSDVSNAVVTANRSIFMQASIICGLDVIASLIYVYMNFFDSPPELRQIGQVAWQLSHGAPPVIYLTLNRTIRNGVKKLFTLPNKVKTSGGPIP</sequence>
<evidence type="ECO:0000313" key="2">
    <source>
        <dbReference type="Proteomes" id="UP000005239"/>
    </source>
</evidence>
<reference evidence="2" key="1">
    <citation type="journal article" date="2008" name="Nat. Genet.">
        <title>The Pristionchus pacificus genome provides a unique perspective on nematode lifestyle and parasitism.</title>
        <authorList>
            <person name="Dieterich C."/>
            <person name="Clifton S.W."/>
            <person name="Schuster L.N."/>
            <person name="Chinwalla A."/>
            <person name="Delehaunty K."/>
            <person name="Dinkelacker I."/>
            <person name="Fulton L."/>
            <person name="Fulton R."/>
            <person name="Godfrey J."/>
            <person name="Minx P."/>
            <person name="Mitreva M."/>
            <person name="Roeseler W."/>
            <person name="Tian H."/>
            <person name="Witte H."/>
            <person name="Yang S.P."/>
            <person name="Wilson R.K."/>
            <person name="Sommer R.J."/>
        </authorList>
    </citation>
    <scope>NUCLEOTIDE SEQUENCE [LARGE SCALE GENOMIC DNA]</scope>
    <source>
        <strain evidence="2">PS312</strain>
    </source>
</reference>
<organism evidence="1 2">
    <name type="scientific">Pristionchus pacificus</name>
    <name type="common">Parasitic nematode worm</name>
    <dbReference type="NCBI Taxonomy" id="54126"/>
    <lineage>
        <taxon>Eukaryota</taxon>
        <taxon>Metazoa</taxon>
        <taxon>Ecdysozoa</taxon>
        <taxon>Nematoda</taxon>
        <taxon>Chromadorea</taxon>
        <taxon>Rhabditida</taxon>
        <taxon>Rhabditina</taxon>
        <taxon>Diplogasteromorpha</taxon>
        <taxon>Diplogasteroidea</taxon>
        <taxon>Neodiplogasteridae</taxon>
        <taxon>Pristionchus</taxon>
    </lineage>
</organism>
<dbReference type="SUPFAM" id="SSF81321">
    <property type="entry name" value="Family A G protein-coupled receptor-like"/>
    <property type="match status" value="1"/>
</dbReference>
<keyword evidence="2" id="KW-1185">Reference proteome</keyword>
<protein>
    <submittedName>
        <fullName evidence="1">G protein-coupled receptor</fullName>
    </submittedName>
</protein>
<accession>A0A8R1UA45</accession>
<dbReference type="PANTHER" id="PTHR23021">
    <property type="entry name" value="SERPENTINE RECEPTOR, CLASS T"/>
    <property type="match status" value="1"/>
</dbReference>
<evidence type="ECO:0000313" key="1">
    <source>
        <dbReference type="EnsemblMetazoa" id="PPA12612.1"/>
    </source>
</evidence>
<gene>
    <name evidence="1" type="primary">WBGene00102166</name>
</gene>
<dbReference type="EnsemblMetazoa" id="PPA12612.1">
    <property type="protein sequence ID" value="PPA12612.1"/>
    <property type="gene ID" value="WBGene00102166"/>
</dbReference>
<name>A0A2A6CQX9_PRIPA</name>
<accession>A0A2A6CQX9</accession>
<dbReference type="Proteomes" id="UP000005239">
    <property type="component" value="Unassembled WGS sequence"/>
</dbReference>
<dbReference type="AlphaFoldDB" id="A0A2A6CQX9"/>
<reference evidence="1" key="2">
    <citation type="submission" date="2022-06" db="UniProtKB">
        <authorList>
            <consortium name="EnsemblMetazoa"/>
        </authorList>
    </citation>
    <scope>IDENTIFICATION</scope>
    <source>
        <strain evidence="1">PS312</strain>
    </source>
</reference>
<dbReference type="Pfam" id="PF10321">
    <property type="entry name" value="7TM_GPCR_Srt"/>
    <property type="match status" value="1"/>
</dbReference>
<dbReference type="InterPro" id="IPR019425">
    <property type="entry name" value="7TM_GPCR_serpentine_rcpt_Srt"/>
</dbReference>
<dbReference type="Gene3D" id="1.20.1070.10">
    <property type="entry name" value="Rhodopsin 7-helix transmembrane proteins"/>
    <property type="match status" value="1"/>
</dbReference>
<proteinExistence type="predicted"/>